<dbReference type="AlphaFoldDB" id="A0A1E7F999"/>
<dbReference type="InterPro" id="IPR036397">
    <property type="entry name" value="RNaseH_sf"/>
</dbReference>
<accession>A0A1E7F999</accession>
<dbReference type="GO" id="GO:0000932">
    <property type="term" value="C:P-body"/>
    <property type="evidence" value="ECO:0007669"/>
    <property type="project" value="TreeGrafter"/>
</dbReference>
<dbReference type="EMBL" id="KV784360">
    <property type="protein sequence ID" value="OEU14748.1"/>
    <property type="molecule type" value="Genomic_DNA"/>
</dbReference>
<dbReference type="OrthoDB" id="16516at2759"/>
<organism evidence="2 3">
    <name type="scientific">Fragilariopsis cylindrus CCMP1102</name>
    <dbReference type="NCBI Taxonomy" id="635003"/>
    <lineage>
        <taxon>Eukaryota</taxon>
        <taxon>Sar</taxon>
        <taxon>Stramenopiles</taxon>
        <taxon>Ochrophyta</taxon>
        <taxon>Bacillariophyta</taxon>
        <taxon>Bacillariophyceae</taxon>
        <taxon>Bacillariophycidae</taxon>
        <taxon>Bacillariales</taxon>
        <taxon>Bacillariaceae</taxon>
        <taxon>Fragilariopsis</taxon>
    </lineage>
</organism>
<protein>
    <submittedName>
        <fullName evidence="2">Ribonuclease H-like protein</fullName>
    </submittedName>
</protein>
<dbReference type="GO" id="GO:0000289">
    <property type="term" value="P:nuclear-transcribed mRNA poly(A) tail shortening"/>
    <property type="evidence" value="ECO:0007669"/>
    <property type="project" value="TreeGrafter"/>
</dbReference>
<dbReference type="SMART" id="SM00479">
    <property type="entry name" value="EXOIII"/>
    <property type="match status" value="1"/>
</dbReference>
<evidence type="ECO:0000313" key="3">
    <source>
        <dbReference type="Proteomes" id="UP000095751"/>
    </source>
</evidence>
<dbReference type="GO" id="GO:0003676">
    <property type="term" value="F:nucleic acid binding"/>
    <property type="evidence" value="ECO:0007669"/>
    <property type="project" value="InterPro"/>
</dbReference>
<evidence type="ECO:0000313" key="2">
    <source>
        <dbReference type="EMBL" id="OEU14748.1"/>
    </source>
</evidence>
<reference evidence="2 3" key="1">
    <citation type="submission" date="2016-09" db="EMBL/GenBank/DDBJ databases">
        <title>Extensive genetic diversity and differential bi-allelic expression allows diatom success in the polar Southern Ocean.</title>
        <authorList>
            <consortium name="DOE Joint Genome Institute"/>
            <person name="Mock T."/>
            <person name="Otillar R.P."/>
            <person name="Strauss J."/>
            <person name="Dupont C."/>
            <person name="Frickenhaus S."/>
            <person name="Maumus F."/>
            <person name="Mcmullan M."/>
            <person name="Sanges R."/>
            <person name="Schmutz J."/>
            <person name="Toseland A."/>
            <person name="Valas R."/>
            <person name="Veluchamy A."/>
            <person name="Ward B.J."/>
            <person name="Allen A."/>
            <person name="Barry K."/>
            <person name="Falciatore A."/>
            <person name="Ferrante M."/>
            <person name="Fortunato A.E."/>
            <person name="Gloeckner G."/>
            <person name="Gruber A."/>
            <person name="Hipkin R."/>
            <person name="Janech M."/>
            <person name="Kroth P."/>
            <person name="Leese F."/>
            <person name="Lindquist E."/>
            <person name="Lyon B.R."/>
            <person name="Martin J."/>
            <person name="Mayer C."/>
            <person name="Parker M."/>
            <person name="Quesneville H."/>
            <person name="Raymond J."/>
            <person name="Uhlig C."/>
            <person name="Valentin K.U."/>
            <person name="Worden A.Z."/>
            <person name="Armbrust E.V."/>
            <person name="Bowler C."/>
            <person name="Green B."/>
            <person name="Moulton V."/>
            <person name="Van Oosterhout C."/>
            <person name="Grigoriev I."/>
        </authorList>
    </citation>
    <scope>NUCLEOTIDE SEQUENCE [LARGE SCALE GENOMIC DNA]</scope>
    <source>
        <strain evidence="2 3">CCMP1102</strain>
    </source>
</reference>
<name>A0A1E7F999_9STRA</name>
<keyword evidence="3" id="KW-1185">Reference proteome</keyword>
<dbReference type="InterPro" id="IPR050785">
    <property type="entry name" value="PAN2-PAN3_catalytic_subunit"/>
</dbReference>
<dbReference type="InParanoid" id="A0A1E7F999"/>
<dbReference type="GO" id="GO:0031251">
    <property type="term" value="C:PAN complex"/>
    <property type="evidence" value="ECO:0007669"/>
    <property type="project" value="TreeGrafter"/>
</dbReference>
<dbReference type="Gene3D" id="3.30.420.10">
    <property type="entry name" value="Ribonuclease H-like superfamily/Ribonuclease H"/>
    <property type="match status" value="1"/>
</dbReference>
<dbReference type="InterPro" id="IPR012337">
    <property type="entry name" value="RNaseH-like_sf"/>
</dbReference>
<dbReference type="GO" id="GO:0004535">
    <property type="term" value="F:poly(A)-specific ribonuclease activity"/>
    <property type="evidence" value="ECO:0007669"/>
    <property type="project" value="TreeGrafter"/>
</dbReference>
<gene>
    <name evidence="2" type="ORF">FRACYDRAFT_188237</name>
</gene>
<sequence>MNPSSLSTNTGDILTNECLQQFRRGRPIAFDAEFVSVQEEDSELTESGQKQVLRDMRHALGRISIFDCPTENVVVDDHVLPREQVVDFLTRFSGIIDEDLDPARSSHRIISTRNAYLQLRYLLDQGCIFVGHGLKQDFSTVNLIVPPNQIVDTVKIFHQCGKRYVSLRFLSNFVFGRDMQQDTHDSVEDARAAYELYCKALIWKKEGIWDQRLQELYNFGEKTSWKLGTKDSS</sequence>
<feature type="domain" description="Exonuclease" evidence="1">
    <location>
        <begin position="26"/>
        <end position="206"/>
    </location>
</feature>
<dbReference type="PANTHER" id="PTHR15728:SF0">
    <property type="entry name" value="PAN2-PAN3 DEADENYLATION COMPLEX CATALYTIC SUBUNIT PAN2"/>
    <property type="match status" value="1"/>
</dbReference>
<proteinExistence type="predicted"/>
<dbReference type="InterPro" id="IPR013520">
    <property type="entry name" value="Ribonucl_H"/>
</dbReference>
<dbReference type="Proteomes" id="UP000095751">
    <property type="component" value="Unassembled WGS sequence"/>
</dbReference>
<dbReference type="PANTHER" id="PTHR15728">
    <property type="entry name" value="DEADENYLATION COMPLEX CATALYTIC SUBUNIT PAN2"/>
    <property type="match status" value="1"/>
</dbReference>
<evidence type="ECO:0000259" key="1">
    <source>
        <dbReference type="SMART" id="SM00479"/>
    </source>
</evidence>
<dbReference type="SUPFAM" id="SSF53098">
    <property type="entry name" value="Ribonuclease H-like"/>
    <property type="match status" value="1"/>
</dbReference>
<dbReference type="Pfam" id="PF00929">
    <property type="entry name" value="RNase_T"/>
    <property type="match status" value="1"/>
</dbReference>
<dbReference type="KEGG" id="fcy:FRACYDRAFT_188237"/>